<protein>
    <recommendedName>
        <fullName evidence="6 13">Phosphoglycerate kinase</fullName>
        <ecNumber evidence="5 13">2.7.2.3</ecNumber>
    </recommendedName>
</protein>
<dbReference type="GO" id="GO:0004618">
    <property type="term" value="F:phosphoglycerate kinase activity"/>
    <property type="evidence" value="ECO:0007669"/>
    <property type="project" value="UniProtKB-UniRule"/>
</dbReference>
<feature type="binding site" evidence="13 14">
    <location>
        <begin position="19"/>
        <end position="21"/>
    </location>
    <ligand>
        <name>substrate</name>
    </ligand>
</feature>
<dbReference type="PRINTS" id="PR00477">
    <property type="entry name" value="PHGLYCKINASE"/>
</dbReference>
<dbReference type="STRING" id="246191.SAMN05660337_2400"/>
<dbReference type="Pfam" id="PF00162">
    <property type="entry name" value="PGK"/>
    <property type="match status" value="1"/>
</dbReference>
<evidence type="ECO:0000256" key="15">
    <source>
        <dbReference type="PIRSR" id="PIRSR000724-2"/>
    </source>
</evidence>
<keyword evidence="12 13" id="KW-0324">Glycolysis</keyword>
<keyword evidence="10 13" id="KW-0418">Kinase</keyword>
<organism evidence="17 18">
    <name type="scientific">Maridesulfovibrio ferrireducens</name>
    <dbReference type="NCBI Taxonomy" id="246191"/>
    <lineage>
        <taxon>Bacteria</taxon>
        <taxon>Pseudomonadati</taxon>
        <taxon>Thermodesulfobacteriota</taxon>
        <taxon>Desulfovibrionia</taxon>
        <taxon>Desulfovibrionales</taxon>
        <taxon>Desulfovibrionaceae</taxon>
        <taxon>Maridesulfovibrio</taxon>
    </lineage>
</organism>
<dbReference type="FunFam" id="3.40.50.1260:FF:000006">
    <property type="entry name" value="Phosphoglycerate kinase"/>
    <property type="match status" value="1"/>
</dbReference>
<evidence type="ECO:0000256" key="7">
    <source>
        <dbReference type="ARBA" id="ARBA00022490"/>
    </source>
</evidence>
<evidence type="ECO:0000256" key="2">
    <source>
        <dbReference type="ARBA" id="ARBA00004838"/>
    </source>
</evidence>
<dbReference type="Proteomes" id="UP000199053">
    <property type="component" value="Unassembled WGS sequence"/>
</dbReference>
<evidence type="ECO:0000256" key="8">
    <source>
        <dbReference type="ARBA" id="ARBA00022679"/>
    </source>
</evidence>
<comment type="subcellular location">
    <subcellularLocation>
        <location evidence="13">Cytoplasm</location>
    </subcellularLocation>
</comment>
<dbReference type="InterPro" id="IPR001576">
    <property type="entry name" value="Phosphoglycerate_kinase"/>
</dbReference>
<feature type="binding site" evidence="13 15">
    <location>
        <position position="324"/>
    </location>
    <ligand>
        <name>ATP</name>
        <dbReference type="ChEBI" id="CHEBI:30616"/>
    </ligand>
</feature>
<feature type="binding site" evidence="14">
    <location>
        <position position="116"/>
    </location>
    <ligand>
        <name>(2R)-3-phosphoglycerate</name>
        <dbReference type="ChEBI" id="CHEBI:58272"/>
    </ligand>
</feature>
<dbReference type="PIRSF" id="PIRSF000724">
    <property type="entry name" value="Pgk"/>
    <property type="match status" value="1"/>
</dbReference>
<comment type="similarity">
    <text evidence="3 13 16">Belongs to the phosphoglycerate kinase family.</text>
</comment>
<feature type="binding site" evidence="13">
    <location>
        <position position="116"/>
    </location>
    <ligand>
        <name>substrate</name>
    </ligand>
</feature>
<sequence>MRFINELDISGKKVLLRVDFNVPLDGETITDDNRIKAGVPTIKYALEKGAAVIIMAHLGKPKGERVAKYSLKPVAKRLSEYLGIDVPLAPDCIGSEVEKMAADLKPGQVLMLENLRFHPEEQGKTPEERGDFGAKLAALADVYVNDAFGVAHRPNSSVVDVPYHSKKCCAGFLLKLEWENLGEALKDPKKPYIAISGGAKVSTKLGILNNLIGKVDHFIIGGAMANTFLLAQGKNVGKSLVEDGLVDIARDIMTKAAASGTDLHLPEDFVWGRNVDEAAGVCDADHVPNDGMLLDIGPVSIQKFCDVISEAKTIVWNGPMGLFEKPAFAEGSMKVCKAMAESDGTTIVGGGDTDAVVHKAGLQDDFTFISTGGGSFLEFLEGKELPAFKALKENLDK</sequence>
<evidence type="ECO:0000256" key="3">
    <source>
        <dbReference type="ARBA" id="ARBA00008982"/>
    </source>
</evidence>
<comment type="catalytic activity">
    <reaction evidence="1 13 16">
        <text>(2R)-3-phosphoglycerate + ATP = (2R)-3-phospho-glyceroyl phosphate + ADP</text>
        <dbReference type="Rhea" id="RHEA:14801"/>
        <dbReference type="ChEBI" id="CHEBI:30616"/>
        <dbReference type="ChEBI" id="CHEBI:57604"/>
        <dbReference type="ChEBI" id="CHEBI:58272"/>
        <dbReference type="ChEBI" id="CHEBI:456216"/>
        <dbReference type="EC" id="2.7.2.3"/>
    </reaction>
</comment>
<keyword evidence="7 13" id="KW-0963">Cytoplasm</keyword>
<dbReference type="EC" id="2.7.2.3" evidence="5 13"/>
<dbReference type="PANTHER" id="PTHR11406">
    <property type="entry name" value="PHOSPHOGLYCERATE KINASE"/>
    <property type="match status" value="1"/>
</dbReference>
<evidence type="ECO:0000256" key="11">
    <source>
        <dbReference type="ARBA" id="ARBA00022840"/>
    </source>
</evidence>
<evidence type="ECO:0000256" key="10">
    <source>
        <dbReference type="ARBA" id="ARBA00022777"/>
    </source>
</evidence>
<dbReference type="SUPFAM" id="SSF53748">
    <property type="entry name" value="Phosphoglycerate kinase"/>
    <property type="match status" value="1"/>
</dbReference>
<evidence type="ECO:0000256" key="13">
    <source>
        <dbReference type="HAMAP-Rule" id="MF_00145"/>
    </source>
</evidence>
<keyword evidence="9 13" id="KW-0547">Nucleotide-binding</keyword>
<dbReference type="FunFam" id="3.40.50.1260:FF:000031">
    <property type="entry name" value="Phosphoglycerate kinase 1"/>
    <property type="match status" value="1"/>
</dbReference>
<dbReference type="InterPro" id="IPR036043">
    <property type="entry name" value="Phosphoglycerate_kinase_sf"/>
</dbReference>
<dbReference type="GO" id="GO:0043531">
    <property type="term" value="F:ADP binding"/>
    <property type="evidence" value="ECO:0007669"/>
    <property type="project" value="TreeGrafter"/>
</dbReference>
<comment type="subunit">
    <text evidence="4 13">Monomer.</text>
</comment>
<proteinExistence type="inferred from homology"/>
<feature type="binding site" evidence="13">
    <location>
        <position position="34"/>
    </location>
    <ligand>
        <name>substrate</name>
    </ligand>
</feature>
<feature type="binding site" evidence="14">
    <location>
        <position position="153"/>
    </location>
    <ligand>
        <name>(2R)-3-phosphoglycerate</name>
        <dbReference type="ChEBI" id="CHEBI:58272"/>
    </ligand>
</feature>
<dbReference type="Gene3D" id="3.40.50.1260">
    <property type="entry name" value="Phosphoglycerate kinase, N-terminal domain"/>
    <property type="match status" value="2"/>
</dbReference>
<evidence type="ECO:0000256" key="6">
    <source>
        <dbReference type="ARBA" id="ARBA00016471"/>
    </source>
</evidence>
<evidence type="ECO:0000256" key="1">
    <source>
        <dbReference type="ARBA" id="ARBA00000642"/>
    </source>
</evidence>
<reference evidence="18" key="1">
    <citation type="submission" date="2016-10" db="EMBL/GenBank/DDBJ databases">
        <authorList>
            <person name="Varghese N."/>
            <person name="Submissions S."/>
        </authorList>
    </citation>
    <scope>NUCLEOTIDE SEQUENCE [LARGE SCALE GENOMIC DNA]</scope>
    <source>
        <strain evidence="18">DSM 16995</strain>
    </source>
</reference>
<dbReference type="AlphaFoldDB" id="A0A1G9I1F0"/>
<evidence type="ECO:0000256" key="5">
    <source>
        <dbReference type="ARBA" id="ARBA00013061"/>
    </source>
</evidence>
<evidence type="ECO:0000256" key="16">
    <source>
        <dbReference type="RuleBase" id="RU000532"/>
    </source>
</evidence>
<dbReference type="EMBL" id="FNGA01000003">
    <property type="protein sequence ID" value="SDL18895.1"/>
    <property type="molecule type" value="Genomic_DNA"/>
</dbReference>
<evidence type="ECO:0000256" key="4">
    <source>
        <dbReference type="ARBA" id="ARBA00011245"/>
    </source>
</evidence>
<dbReference type="OrthoDB" id="9808460at2"/>
<dbReference type="GO" id="GO:0005524">
    <property type="term" value="F:ATP binding"/>
    <property type="evidence" value="ECO:0007669"/>
    <property type="project" value="UniProtKB-KW"/>
</dbReference>
<evidence type="ECO:0000313" key="18">
    <source>
        <dbReference type="Proteomes" id="UP000199053"/>
    </source>
</evidence>
<accession>A0A1G9I1F0</accession>
<dbReference type="RefSeq" id="WP_092161384.1">
    <property type="nucleotide sequence ID" value="NZ_FNGA01000003.1"/>
</dbReference>
<dbReference type="UniPathway" id="UPA00109">
    <property type="reaction ID" value="UER00185"/>
</dbReference>
<feature type="binding site" evidence="13 14">
    <location>
        <begin position="57"/>
        <end position="60"/>
    </location>
    <ligand>
        <name>substrate</name>
    </ligand>
</feature>
<dbReference type="GO" id="GO:0006096">
    <property type="term" value="P:glycolytic process"/>
    <property type="evidence" value="ECO:0007669"/>
    <property type="project" value="UniProtKB-UniRule"/>
</dbReference>
<dbReference type="PANTHER" id="PTHR11406:SF23">
    <property type="entry name" value="PHOSPHOGLYCERATE KINASE 1, CHLOROPLASTIC-RELATED"/>
    <property type="match status" value="1"/>
</dbReference>
<evidence type="ECO:0000256" key="14">
    <source>
        <dbReference type="PIRSR" id="PIRSR000724-1"/>
    </source>
</evidence>
<gene>
    <name evidence="13" type="primary">pgk</name>
    <name evidence="17" type="ORF">SAMN05660337_2400</name>
</gene>
<feature type="binding site" evidence="13 15">
    <location>
        <position position="204"/>
    </location>
    <ligand>
        <name>ATP</name>
        <dbReference type="ChEBI" id="CHEBI:30616"/>
    </ligand>
</feature>
<name>A0A1G9I1F0_9BACT</name>
<feature type="binding site" evidence="13">
    <location>
        <position position="153"/>
    </location>
    <ligand>
        <name>substrate</name>
    </ligand>
</feature>
<evidence type="ECO:0000313" key="17">
    <source>
        <dbReference type="EMBL" id="SDL18895.1"/>
    </source>
</evidence>
<keyword evidence="11 13" id="KW-0067">ATP-binding</keyword>
<comment type="pathway">
    <text evidence="2 13">Carbohydrate degradation; glycolysis; pyruvate from D-glyceraldehyde 3-phosphate: step 2/5.</text>
</comment>
<dbReference type="GO" id="GO:0006094">
    <property type="term" value="P:gluconeogenesis"/>
    <property type="evidence" value="ECO:0007669"/>
    <property type="project" value="TreeGrafter"/>
</dbReference>
<evidence type="ECO:0000256" key="9">
    <source>
        <dbReference type="ARBA" id="ARBA00022741"/>
    </source>
</evidence>
<evidence type="ECO:0000256" key="12">
    <source>
        <dbReference type="ARBA" id="ARBA00023152"/>
    </source>
</evidence>
<dbReference type="InterPro" id="IPR015911">
    <property type="entry name" value="Phosphoglycerate_kinase_CS"/>
</dbReference>
<feature type="binding site" evidence="13 15">
    <location>
        <begin position="350"/>
        <end position="353"/>
    </location>
    <ligand>
        <name>ATP</name>
        <dbReference type="ChEBI" id="CHEBI:30616"/>
    </ligand>
</feature>
<keyword evidence="18" id="KW-1185">Reference proteome</keyword>
<dbReference type="GO" id="GO:0005829">
    <property type="term" value="C:cytosol"/>
    <property type="evidence" value="ECO:0007669"/>
    <property type="project" value="TreeGrafter"/>
</dbReference>
<keyword evidence="8 13" id="KW-0808">Transferase</keyword>
<feature type="binding site" evidence="14">
    <location>
        <position position="34"/>
    </location>
    <ligand>
        <name>(2R)-3-phosphoglycerate</name>
        <dbReference type="ChEBI" id="CHEBI:58272"/>
    </ligand>
</feature>
<dbReference type="InterPro" id="IPR015824">
    <property type="entry name" value="Phosphoglycerate_kinase_N"/>
</dbReference>
<comment type="caution">
    <text evidence="13">Lacks conserved residue(s) required for the propagation of feature annotation.</text>
</comment>
<dbReference type="PROSITE" id="PS00111">
    <property type="entry name" value="PGLYCERATE_KINASE"/>
    <property type="match status" value="1"/>
</dbReference>
<dbReference type="HAMAP" id="MF_00145">
    <property type="entry name" value="Phosphoglyc_kinase"/>
    <property type="match status" value="1"/>
</dbReference>